<evidence type="ECO:0000313" key="2">
    <source>
        <dbReference type="Proteomes" id="UP000660708"/>
    </source>
</evidence>
<evidence type="ECO:0008006" key="3">
    <source>
        <dbReference type="Google" id="ProtNLM"/>
    </source>
</evidence>
<evidence type="ECO:0000313" key="1">
    <source>
        <dbReference type="EMBL" id="MBE0347505.1"/>
    </source>
</evidence>
<gene>
    <name evidence="1" type="ORF">PPEP_a1974</name>
</gene>
<dbReference type="InterPro" id="IPR045584">
    <property type="entry name" value="Pilin-like"/>
</dbReference>
<dbReference type="EMBL" id="AQHF01000026">
    <property type="protein sequence ID" value="MBE0347505.1"/>
    <property type="molecule type" value="Genomic_DNA"/>
</dbReference>
<dbReference type="AlphaFoldDB" id="A0A8I0T4Y7"/>
<dbReference type="Pfam" id="PF07963">
    <property type="entry name" value="N_methyl"/>
    <property type="match status" value="1"/>
</dbReference>
<comment type="caution">
    <text evidence="1">The sequence shown here is derived from an EMBL/GenBank/DDBJ whole genome shotgun (WGS) entry which is preliminary data.</text>
</comment>
<dbReference type="InterPro" id="IPR012902">
    <property type="entry name" value="N_methyl_site"/>
</dbReference>
<organism evidence="1 2">
    <name type="scientific">Pseudoalteromonas peptidolytica F12-50-A1</name>
    <dbReference type="NCBI Taxonomy" id="1315280"/>
    <lineage>
        <taxon>Bacteria</taxon>
        <taxon>Pseudomonadati</taxon>
        <taxon>Pseudomonadota</taxon>
        <taxon>Gammaproteobacteria</taxon>
        <taxon>Alteromonadales</taxon>
        <taxon>Pseudoalteromonadaceae</taxon>
        <taxon>Pseudoalteromonas</taxon>
    </lineage>
</organism>
<accession>A0A8I0T4Y7</accession>
<protein>
    <recommendedName>
        <fullName evidence="3">Prepilin-type N-terminal cleavage/methylation domain-containing protein</fullName>
    </recommendedName>
</protein>
<dbReference type="RefSeq" id="WP_128731877.1">
    <property type="nucleotide sequence ID" value="NZ_AQHF01000026.1"/>
</dbReference>
<proteinExistence type="predicted"/>
<dbReference type="SUPFAM" id="SSF54523">
    <property type="entry name" value="Pili subunits"/>
    <property type="match status" value="1"/>
</dbReference>
<dbReference type="Proteomes" id="UP000660708">
    <property type="component" value="Unassembled WGS sequence"/>
</dbReference>
<keyword evidence="2" id="KW-1185">Reference proteome</keyword>
<dbReference type="NCBIfam" id="TIGR02532">
    <property type="entry name" value="IV_pilin_GFxxxE"/>
    <property type="match status" value="1"/>
</dbReference>
<reference evidence="1 2" key="1">
    <citation type="submission" date="2015-06" db="EMBL/GenBank/DDBJ databases">
        <title>Genome sequence of Pseudoalteromonas peptidolytica.</title>
        <authorList>
            <person name="Xie B.-B."/>
            <person name="Rong J.-C."/>
            <person name="Qin Q.-L."/>
            <person name="Zhang Y.-Z."/>
        </authorList>
    </citation>
    <scope>NUCLEOTIDE SEQUENCE [LARGE SCALE GENOMIC DNA]</scope>
    <source>
        <strain evidence="1 2">F12-50-A1</strain>
    </source>
</reference>
<dbReference type="PROSITE" id="PS00409">
    <property type="entry name" value="PROKAR_NTER_METHYL"/>
    <property type="match status" value="1"/>
</dbReference>
<name>A0A8I0T4Y7_9GAMM</name>
<sequence>MNKNKGFTLVEMAVVLVVIGLIISAVSVGQNLQRNAEVQKLKQTFIDQWVMAYNQYYNRTGVVLGDSEQEPRYMVAGKEFEYVGIRQQNAGGAGVPGVEGSDIRLPETLPRICEGAGHTRIGMDDDRALAAQSLHDLMDRQGIRMPAARSEGREDRFVYLDSNGNPQEVQVCFQWNPEGQIHGSGNVMVLRGLTPELAREFDRMIDGKADAIEGMFRQYNPNPNSLTTSGESGREWLGNNTYAMNDQVVESREGLNRDEDAVMLVTAVYKMEQ</sequence>